<dbReference type="SUPFAM" id="SSF47413">
    <property type="entry name" value="lambda repressor-like DNA-binding domains"/>
    <property type="match status" value="1"/>
</dbReference>
<evidence type="ECO:0000313" key="1">
    <source>
        <dbReference type="EMBL" id="MEL3973045.1"/>
    </source>
</evidence>
<organism evidence="1 2">
    <name type="scientific">Rossellomorea oryzaecorticis</name>
    <dbReference type="NCBI Taxonomy" id="1396505"/>
    <lineage>
        <taxon>Bacteria</taxon>
        <taxon>Bacillati</taxon>
        <taxon>Bacillota</taxon>
        <taxon>Bacilli</taxon>
        <taxon>Bacillales</taxon>
        <taxon>Bacillaceae</taxon>
        <taxon>Rossellomorea</taxon>
    </lineage>
</organism>
<dbReference type="RefSeq" id="WP_341983972.1">
    <property type="nucleotide sequence ID" value="NZ_JBBYAF010000022.1"/>
</dbReference>
<reference evidence="1 2" key="1">
    <citation type="submission" date="2024-04" db="EMBL/GenBank/DDBJ databases">
        <title>Bacillus oryzaecorticis sp. nov., a moderately halophilic bacterium isolated from rice husks.</title>
        <authorList>
            <person name="Zhu H.-S."/>
        </authorList>
    </citation>
    <scope>NUCLEOTIDE SEQUENCE [LARGE SCALE GENOMIC DNA]</scope>
    <source>
        <strain evidence="1 2">ZC255</strain>
    </source>
</reference>
<keyword evidence="2" id="KW-1185">Reference proteome</keyword>
<evidence type="ECO:0008006" key="3">
    <source>
        <dbReference type="Google" id="ProtNLM"/>
    </source>
</evidence>
<dbReference type="InterPro" id="IPR010982">
    <property type="entry name" value="Lambda_DNA-bd_dom_sf"/>
</dbReference>
<sequence>MASVKRKEEKDMKNQDVRQAIQEAGLKQWQVAEAYGLHEGNFSRLLRKELSLEKKAKIFKAINQLKGGNK</sequence>
<name>A0ABU9KAC8_9BACI</name>
<comment type="caution">
    <text evidence="1">The sequence shown here is derived from an EMBL/GenBank/DDBJ whole genome shotgun (WGS) entry which is preliminary data.</text>
</comment>
<proteinExistence type="predicted"/>
<accession>A0ABU9KAC8</accession>
<gene>
    <name evidence="1" type="ORF">AAEO50_12235</name>
</gene>
<evidence type="ECO:0000313" key="2">
    <source>
        <dbReference type="Proteomes" id="UP001389717"/>
    </source>
</evidence>
<dbReference type="EMBL" id="JBBYAF010000022">
    <property type="protein sequence ID" value="MEL3973045.1"/>
    <property type="molecule type" value="Genomic_DNA"/>
</dbReference>
<protein>
    <recommendedName>
        <fullName evidence="3">HTH cro/C1-type domain-containing protein</fullName>
    </recommendedName>
</protein>
<dbReference type="Proteomes" id="UP001389717">
    <property type="component" value="Unassembled WGS sequence"/>
</dbReference>